<dbReference type="FunFam" id="3.90.226.10:FF:000024">
    <property type="entry name" value="Delta3,5-delta2,4-dienoyl-CoA isomerase"/>
    <property type="match status" value="1"/>
</dbReference>
<dbReference type="UniPathway" id="UPA00659"/>
<accession>A0A2G4SUV3</accession>
<evidence type="ECO:0000256" key="7">
    <source>
        <dbReference type="ARBA" id="ARBA00023140"/>
    </source>
</evidence>
<dbReference type="InterPro" id="IPR045002">
    <property type="entry name" value="Ech1-like"/>
</dbReference>
<dbReference type="RefSeq" id="XP_023465874.1">
    <property type="nucleotide sequence ID" value="XM_023607587.1"/>
</dbReference>
<comment type="pathway">
    <text evidence="2">Lipid metabolism; fatty acid beta-oxidation.</text>
</comment>
<dbReference type="PANTHER" id="PTHR43149">
    <property type="entry name" value="ENOYL-COA HYDRATASE"/>
    <property type="match status" value="1"/>
</dbReference>
<dbReference type="STRING" id="1340429.A0A2G4SUV3"/>
<dbReference type="EMBL" id="KZ303850">
    <property type="protein sequence ID" value="PHZ12166.1"/>
    <property type="molecule type" value="Genomic_DNA"/>
</dbReference>
<evidence type="ECO:0000256" key="4">
    <source>
        <dbReference type="ARBA" id="ARBA00022832"/>
    </source>
</evidence>
<dbReference type="AlphaFoldDB" id="A0A2G4SUV3"/>
<dbReference type="GO" id="GO:0005739">
    <property type="term" value="C:mitochondrion"/>
    <property type="evidence" value="ECO:0007669"/>
    <property type="project" value="TreeGrafter"/>
</dbReference>
<keyword evidence="5" id="KW-0007">Acetylation</keyword>
<keyword evidence="4" id="KW-0276">Fatty acid metabolism</keyword>
<protein>
    <submittedName>
        <fullName evidence="10">ClpP/crotonase</fullName>
    </submittedName>
</protein>
<dbReference type="NCBIfam" id="NF004794">
    <property type="entry name" value="PRK06142.1"/>
    <property type="match status" value="1"/>
</dbReference>
<keyword evidence="11" id="KW-1185">Reference proteome</keyword>
<dbReference type="InterPro" id="IPR018376">
    <property type="entry name" value="Enoyl-CoA_hyd/isom_CS"/>
</dbReference>
<evidence type="ECO:0000313" key="10">
    <source>
        <dbReference type="EMBL" id="PHZ12166.1"/>
    </source>
</evidence>
<reference evidence="10 11" key="1">
    <citation type="journal article" date="2016" name="Proc. Natl. Acad. Sci. U.S.A.">
        <title>Lipid metabolic changes in an early divergent fungus govern the establishment of a mutualistic symbiosis with endobacteria.</title>
        <authorList>
            <person name="Lastovetsky O.A."/>
            <person name="Gaspar M.L."/>
            <person name="Mondo S.J."/>
            <person name="LaButti K.M."/>
            <person name="Sandor L."/>
            <person name="Grigoriev I.V."/>
            <person name="Henry S.A."/>
            <person name="Pawlowska T.E."/>
        </authorList>
    </citation>
    <scope>NUCLEOTIDE SEQUENCE [LARGE SCALE GENOMIC DNA]</scope>
    <source>
        <strain evidence="10 11">ATCC 52813</strain>
    </source>
</reference>
<dbReference type="GO" id="GO:0005777">
    <property type="term" value="C:peroxisome"/>
    <property type="evidence" value="ECO:0007669"/>
    <property type="project" value="UniProtKB-SubCell"/>
</dbReference>
<proteinExistence type="inferred from homology"/>
<comment type="similarity">
    <text evidence="3 9">Belongs to the enoyl-CoA hydratase/isomerase family.</text>
</comment>
<dbReference type="Pfam" id="PF00378">
    <property type="entry name" value="ECH_1"/>
    <property type="match status" value="1"/>
</dbReference>
<keyword evidence="7" id="KW-0576">Peroxisome</keyword>
<keyword evidence="8" id="KW-0413">Isomerase</keyword>
<evidence type="ECO:0000256" key="2">
    <source>
        <dbReference type="ARBA" id="ARBA00005005"/>
    </source>
</evidence>
<dbReference type="Gene3D" id="1.10.12.10">
    <property type="entry name" value="Lyase 2-enoyl-coa Hydratase, Chain A, domain 2"/>
    <property type="match status" value="1"/>
</dbReference>
<dbReference type="GeneID" id="35438577"/>
<evidence type="ECO:0000256" key="3">
    <source>
        <dbReference type="ARBA" id="ARBA00005254"/>
    </source>
</evidence>
<dbReference type="PROSITE" id="PS00166">
    <property type="entry name" value="ENOYL_COA_HYDRATASE"/>
    <property type="match status" value="1"/>
</dbReference>
<gene>
    <name evidence="10" type="ORF">RHIMIDRAFT_227135</name>
</gene>
<dbReference type="GO" id="GO:0051750">
    <property type="term" value="F:delta(3,5)-delta(2,4)-dienoyl-CoA isomerase activity"/>
    <property type="evidence" value="ECO:0007669"/>
    <property type="project" value="TreeGrafter"/>
</dbReference>
<evidence type="ECO:0000256" key="8">
    <source>
        <dbReference type="ARBA" id="ARBA00023235"/>
    </source>
</evidence>
<dbReference type="InterPro" id="IPR029045">
    <property type="entry name" value="ClpP/crotonase-like_dom_sf"/>
</dbReference>
<comment type="subcellular location">
    <subcellularLocation>
        <location evidence="1">Peroxisome</location>
    </subcellularLocation>
</comment>
<evidence type="ECO:0000313" key="11">
    <source>
        <dbReference type="Proteomes" id="UP000242254"/>
    </source>
</evidence>
<evidence type="ECO:0000256" key="9">
    <source>
        <dbReference type="RuleBase" id="RU003707"/>
    </source>
</evidence>
<dbReference type="SUPFAM" id="SSF52096">
    <property type="entry name" value="ClpP/crotonase"/>
    <property type="match status" value="1"/>
</dbReference>
<dbReference type="GO" id="GO:0006635">
    <property type="term" value="P:fatty acid beta-oxidation"/>
    <property type="evidence" value="ECO:0007669"/>
    <property type="project" value="UniProtKB-UniPathway"/>
</dbReference>
<dbReference type="CDD" id="cd06558">
    <property type="entry name" value="crotonase-like"/>
    <property type="match status" value="1"/>
</dbReference>
<dbReference type="InterPro" id="IPR001753">
    <property type="entry name" value="Enoyl-CoA_hydra/iso"/>
</dbReference>
<name>A0A2G4SUV3_RHIZD</name>
<evidence type="ECO:0000256" key="5">
    <source>
        <dbReference type="ARBA" id="ARBA00022990"/>
    </source>
</evidence>
<dbReference type="PANTHER" id="PTHR43149:SF1">
    <property type="entry name" value="DELTA(3,5)-DELTA(2,4)-DIENOYL-COA ISOMERASE, MITOCHONDRIAL"/>
    <property type="match status" value="1"/>
</dbReference>
<dbReference type="InterPro" id="IPR014748">
    <property type="entry name" value="Enoyl-CoA_hydra_C"/>
</dbReference>
<evidence type="ECO:0000256" key="1">
    <source>
        <dbReference type="ARBA" id="ARBA00004275"/>
    </source>
</evidence>
<dbReference type="FunFam" id="1.10.12.10:FF:000004">
    <property type="entry name" value="Delta3,5-delta2,4-dienoyl-CoA isomerase"/>
    <property type="match status" value="1"/>
</dbReference>
<dbReference type="Gene3D" id="3.90.226.10">
    <property type="entry name" value="2-enoyl-CoA Hydratase, Chain A, domain 1"/>
    <property type="match status" value="1"/>
</dbReference>
<sequence length="276" mass="30183">MSSKYQYETVKVDLLPDGVAHVQLNRPKKLNTLNPQMVIDIRQLFTEIADDSNVLSIVISGAGRVFNAGLDLTESNLTALGEAEDIARKVYRTRPFVKNFQDAFTAIERCPKPVIAAIHGACIGGGVDLITACDIRYCTKDAFFSVKEVDVGLAADVGTLQRLPKVIGNHSLVRELCYSARNLYADEAFQCGLVNKVVENQEAVLTEALNMAKLIASKSPIAVMGTKHLLNYSRDHSVDEGLAYTVTWNAAMLHTEDIPLSVQAALSKKPAKYSKL</sequence>
<keyword evidence="6" id="KW-0443">Lipid metabolism</keyword>
<organism evidence="10 11">
    <name type="scientific">Rhizopus microsporus ATCC 52813</name>
    <dbReference type="NCBI Taxonomy" id="1340429"/>
    <lineage>
        <taxon>Eukaryota</taxon>
        <taxon>Fungi</taxon>
        <taxon>Fungi incertae sedis</taxon>
        <taxon>Mucoromycota</taxon>
        <taxon>Mucoromycotina</taxon>
        <taxon>Mucoromycetes</taxon>
        <taxon>Mucorales</taxon>
        <taxon>Mucorineae</taxon>
        <taxon>Rhizopodaceae</taxon>
        <taxon>Rhizopus</taxon>
    </lineage>
</organism>
<dbReference type="Proteomes" id="UP000242254">
    <property type="component" value="Unassembled WGS sequence"/>
</dbReference>
<evidence type="ECO:0000256" key="6">
    <source>
        <dbReference type="ARBA" id="ARBA00023098"/>
    </source>
</evidence>